<protein>
    <recommendedName>
        <fullName evidence="3">isochorismate synthase</fullName>
        <ecNumber evidence="3">5.4.4.2</ecNumber>
    </recommendedName>
    <alternativeName>
        <fullName evidence="5">Isochorismate mutase</fullName>
    </alternativeName>
</protein>
<dbReference type="InterPro" id="IPR004561">
    <property type="entry name" value="IsoChor_synthase"/>
</dbReference>
<name>A0A1M6F4C1_9FLAO</name>
<evidence type="ECO:0000256" key="1">
    <source>
        <dbReference type="ARBA" id="ARBA00000799"/>
    </source>
</evidence>
<evidence type="ECO:0000256" key="4">
    <source>
        <dbReference type="ARBA" id="ARBA00023235"/>
    </source>
</evidence>
<evidence type="ECO:0000259" key="6">
    <source>
        <dbReference type="Pfam" id="PF00425"/>
    </source>
</evidence>
<accession>A0A1M6F4C1</accession>
<dbReference type="OrthoDB" id="9806579at2"/>
<dbReference type="Proteomes" id="UP000184488">
    <property type="component" value="Unassembled WGS sequence"/>
</dbReference>
<dbReference type="SUPFAM" id="SSF56322">
    <property type="entry name" value="ADC synthase"/>
    <property type="match status" value="1"/>
</dbReference>
<evidence type="ECO:0000256" key="3">
    <source>
        <dbReference type="ARBA" id="ARBA00012824"/>
    </source>
</evidence>
<evidence type="ECO:0000256" key="2">
    <source>
        <dbReference type="ARBA" id="ARBA00005297"/>
    </source>
</evidence>
<dbReference type="GO" id="GO:0008909">
    <property type="term" value="F:isochorismate synthase activity"/>
    <property type="evidence" value="ECO:0007669"/>
    <property type="project" value="UniProtKB-EC"/>
</dbReference>
<dbReference type="STRING" id="415425.SAMN05444363_2130"/>
<dbReference type="Gene3D" id="3.60.120.10">
    <property type="entry name" value="Anthranilate synthase"/>
    <property type="match status" value="1"/>
</dbReference>
<evidence type="ECO:0000313" key="7">
    <source>
        <dbReference type="EMBL" id="SHI92594.1"/>
    </source>
</evidence>
<proteinExistence type="inferred from homology"/>
<feature type="domain" description="Chorismate-utilising enzyme C-terminal" evidence="6">
    <location>
        <begin position="95"/>
        <end position="344"/>
    </location>
</feature>
<dbReference type="PANTHER" id="PTHR42839:SF2">
    <property type="entry name" value="ISOCHORISMATE SYNTHASE ENTC"/>
    <property type="match status" value="1"/>
</dbReference>
<sequence>MSPIFEKVKLHLKQNLPFVVYRKPNSRTVIGVFQVNDHLYFSEDFKEEGFLFSSFLDDKPIVFPLEQSEVKFAAPHLAEASEERFMESVTNEQDREDFITLVQSGINAINDGTFSKVVLSRVESLNVPDFDLEKVFERMLQHYSTAFCYCWFHPKVGMWMGATPEKLLHAKEKSFNTMSLAGTQPFQGNDVVFWKNKEREEQEFVTSFIVENLKNETSHVQLSNPYTTRAGNLLHIRTDIEGTLNDDSNLKNVVDILHPTPAVCGLPKQSARDFILENEGYEREFYTGFLGELNLNVNTNDIESDLYVNLRCMKIQGKQVQIYVGCGITKDSNPEAEWEETVNKTKTMKRIL</sequence>
<keyword evidence="4" id="KW-0413">Isomerase</keyword>
<dbReference type="EMBL" id="FQZI01000003">
    <property type="protein sequence ID" value="SHI92594.1"/>
    <property type="molecule type" value="Genomic_DNA"/>
</dbReference>
<dbReference type="InterPro" id="IPR015890">
    <property type="entry name" value="Chorismate_C"/>
</dbReference>
<evidence type="ECO:0000313" key="8">
    <source>
        <dbReference type="Proteomes" id="UP000184488"/>
    </source>
</evidence>
<keyword evidence="8" id="KW-1185">Reference proteome</keyword>
<comment type="catalytic activity">
    <reaction evidence="1">
        <text>chorismate = isochorismate</text>
        <dbReference type="Rhea" id="RHEA:18985"/>
        <dbReference type="ChEBI" id="CHEBI:29748"/>
        <dbReference type="ChEBI" id="CHEBI:29780"/>
        <dbReference type="EC" id="5.4.4.2"/>
    </reaction>
</comment>
<gene>
    <name evidence="7" type="ORF">SAMN05444363_2130</name>
</gene>
<dbReference type="PANTHER" id="PTHR42839">
    <property type="entry name" value="ISOCHORISMATE SYNTHASE ENTC"/>
    <property type="match status" value="1"/>
</dbReference>
<dbReference type="Pfam" id="PF00425">
    <property type="entry name" value="Chorismate_bind"/>
    <property type="match status" value="1"/>
</dbReference>
<comment type="similarity">
    <text evidence="2">Belongs to the isochorismate synthase family.</text>
</comment>
<organism evidence="7 8">
    <name type="scientific">Flavobacterium terrae</name>
    <dbReference type="NCBI Taxonomy" id="415425"/>
    <lineage>
        <taxon>Bacteria</taxon>
        <taxon>Pseudomonadati</taxon>
        <taxon>Bacteroidota</taxon>
        <taxon>Flavobacteriia</taxon>
        <taxon>Flavobacteriales</taxon>
        <taxon>Flavobacteriaceae</taxon>
        <taxon>Flavobacterium</taxon>
    </lineage>
</organism>
<evidence type="ECO:0000256" key="5">
    <source>
        <dbReference type="ARBA" id="ARBA00041564"/>
    </source>
</evidence>
<dbReference type="AlphaFoldDB" id="A0A1M6F4C1"/>
<dbReference type="InterPro" id="IPR005801">
    <property type="entry name" value="ADC_synthase"/>
</dbReference>
<reference evidence="8" key="1">
    <citation type="submission" date="2016-11" db="EMBL/GenBank/DDBJ databases">
        <authorList>
            <person name="Varghese N."/>
            <person name="Submissions S."/>
        </authorList>
    </citation>
    <scope>NUCLEOTIDE SEQUENCE [LARGE SCALE GENOMIC DNA]</scope>
    <source>
        <strain evidence="8">DSM 18829</strain>
    </source>
</reference>
<dbReference type="RefSeq" id="WP_073311180.1">
    <property type="nucleotide sequence ID" value="NZ_FQZI01000003.1"/>
</dbReference>
<dbReference type="NCBIfam" id="TIGR00543">
    <property type="entry name" value="isochor_syn"/>
    <property type="match status" value="1"/>
</dbReference>
<dbReference type="EC" id="5.4.4.2" evidence="3"/>